<reference evidence="1" key="1">
    <citation type="submission" date="2024-06" db="EMBL/GenBank/DDBJ databases">
        <authorList>
            <person name="Coelho C."/>
            <person name="Bento M."/>
            <person name="Garcia E."/>
            <person name="Camelo A."/>
            <person name="Brandao I."/>
            <person name="Espirito Santo C."/>
            <person name="Trovao J."/>
            <person name="Verissimo A."/>
            <person name="Costa J."/>
            <person name="Tiago I."/>
        </authorList>
    </citation>
    <scope>NUCLEOTIDE SEQUENCE</scope>
    <source>
        <strain evidence="1">KWT182</strain>
    </source>
</reference>
<gene>
    <name evidence="1" type="ORF">ABK905_13100</name>
</gene>
<dbReference type="AlphaFoldDB" id="A0AAU7QF30"/>
<proteinExistence type="predicted"/>
<sequence>MQAFSQARSAQSLSLLHENIFSRREGFGELEWYFEDGACCIVDLFNREFSIEHIAKKFDPSVISLNVSFWPYHYKPLIKTWGTGEIYQYAEGSVTIEKATMVDFIFLERGML</sequence>
<accession>A0AAU7QF30</accession>
<organism evidence="1">
    <name type="scientific">Acerihabitans sp. KWT182</name>
    <dbReference type="NCBI Taxonomy" id="3157919"/>
    <lineage>
        <taxon>Bacteria</taxon>
        <taxon>Pseudomonadati</taxon>
        <taxon>Pseudomonadota</taxon>
        <taxon>Gammaproteobacteria</taxon>
        <taxon>Enterobacterales</taxon>
        <taxon>Pectobacteriaceae</taxon>
        <taxon>Acerihabitans</taxon>
    </lineage>
</organism>
<evidence type="ECO:0000313" key="1">
    <source>
        <dbReference type="EMBL" id="XBS71733.1"/>
    </source>
</evidence>
<name>A0AAU7QF30_9GAMM</name>
<dbReference type="EMBL" id="CP157947">
    <property type="protein sequence ID" value="XBS71733.1"/>
    <property type="molecule type" value="Genomic_DNA"/>
</dbReference>
<protein>
    <submittedName>
        <fullName evidence="1">Uncharacterized protein</fullName>
    </submittedName>
</protein>